<sequence>MAHQRVDGKDKRFALQFYGTQGFAALPILLYMVIAAVISIGIRYYGMEALIFASVIGLLAGFFLCRNKLEYWASCVRGLTQFGNANLIFIFIIIAVFGKVLVAGDIGGGLLWIGLNCGLQGGAFVVLVFVGCAVFATGSGAPFPALLALVPIFYPTGIMLGADPTVLVGAMISGVFFGDALSPSSQVIHVTINSQHDPGTGRPADLVEVMKARSPYLVAIALVSAVLFFLLGGAGAATVSPQELAGMADARGLLMFVPIALLLAICVKTRNLLMGVSWAILAGVVLGLASGLMEPAALVSFDFAKQQMHGVFMDGVASSVNLVFASILLFGMIQIAVEGGILEKCCDFLMGLKMAKKPAGAEGIVALGTGVICCLLSGSELPTVIMFKDVVENIGQRSGISANRRSILLTAMATNIPAIVPVNSIFIMGSITLVAGLAGANPALPLVAPVPIFTCCFYPLMLAAVCFGWVVFGWGRKATACKPAIEKKDLVANNG</sequence>
<evidence type="ECO:0008006" key="4">
    <source>
        <dbReference type="Google" id="ProtNLM"/>
    </source>
</evidence>
<comment type="caution">
    <text evidence="2">The sequence shown here is derived from an EMBL/GenBank/DDBJ whole genome shotgun (WGS) entry which is preliminary data.</text>
</comment>
<feature type="transmembrane region" description="Helical" evidence="1">
    <location>
        <begin position="364"/>
        <end position="387"/>
    </location>
</feature>
<dbReference type="OrthoDB" id="9762978at2"/>
<feature type="transmembrane region" description="Helical" evidence="1">
    <location>
        <begin position="143"/>
        <end position="162"/>
    </location>
</feature>
<dbReference type="Proteomes" id="UP000254000">
    <property type="component" value="Unassembled WGS sequence"/>
</dbReference>
<dbReference type="PANTHER" id="PTHR33451">
    <property type="entry name" value="MALATE-2H(+)/NA(+)-LACTATE ANTIPORTER"/>
    <property type="match status" value="1"/>
</dbReference>
<dbReference type="EMBL" id="PPTS01000002">
    <property type="protein sequence ID" value="RDB66142.1"/>
    <property type="molecule type" value="Genomic_DNA"/>
</dbReference>
<dbReference type="RefSeq" id="WP_114568313.1">
    <property type="nucleotide sequence ID" value="NZ_CABMMS010000002.1"/>
</dbReference>
<organism evidence="2 3">
    <name type="scientific">Gordonibacter pamelaeae</name>
    <dbReference type="NCBI Taxonomy" id="471189"/>
    <lineage>
        <taxon>Bacteria</taxon>
        <taxon>Bacillati</taxon>
        <taxon>Actinomycetota</taxon>
        <taxon>Coriobacteriia</taxon>
        <taxon>Eggerthellales</taxon>
        <taxon>Eggerthellaceae</taxon>
        <taxon>Gordonibacter</taxon>
    </lineage>
</organism>
<reference evidence="2 3" key="1">
    <citation type="journal article" date="2018" name="Elife">
        <title>Discovery and characterization of a prevalent human gut bacterial enzyme sufficient for the inactivation of a family of plant toxins.</title>
        <authorList>
            <person name="Koppel N."/>
            <person name="Bisanz J.E."/>
            <person name="Pandelia M.E."/>
            <person name="Turnbaugh P.J."/>
            <person name="Balskus E.P."/>
        </authorList>
    </citation>
    <scope>NUCLEOTIDE SEQUENCE [LARGE SCALE GENOMIC DNA]</scope>
    <source>
        <strain evidence="2 3">3C</strain>
    </source>
</reference>
<evidence type="ECO:0000256" key="1">
    <source>
        <dbReference type="SAM" id="Phobius"/>
    </source>
</evidence>
<dbReference type="GeneID" id="78358638"/>
<keyword evidence="3" id="KW-1185">Reference proteome</keyword>
<feature type="transmembrane region" description="Helical" evidence="1">
    <location>
        <begin position="48"/>
        <end position="65"/>
    </location>
</feature>
<feature type="transmembrane region" description="Helical" evidence="1">
    <location>
        <begin position="276"/>
        <end position="299"/>
    </location>
</feature>
<feature type="transmembrane region" description="Helical" evidence="1">
    <location>
        <begin position="85"/>
        <end position="104"/>
    </location>
</feature>
<dbReference type="InterPro" id="IPR052180">
    <property type="entry name" value="NhaC_Na-H+_Antiporter"/>
</dbReference>
<dbReference type="AlphaFoldDB" id="A0A369M3Z1"/>
<feature type="transmembrane region" description="Helical" evidence="1">
    <location>
        <begin position="110"/>
        <end position="136"/>
    </location>
</feature>
<feature type="transmembrane region" description="Helical" evidence="1">
    <location>
        <begin position="21"/>
        <end position="42"/>
    </location>
</feature>
<name>A0A369M3Z1_9ACTN</name>
<feature type="transmembrane region" description="Helical" evidence="1">
    <location>
        <begin position="311"/>
        <end position="333"/>
    </location>
</feature>
<keyword evidence="1" id="KW-1133">Transmembrane helix</keyword>
<keyword evidence="1" id="KW-0812">Transmembrane</keyword>
<feature type="transmembrane region" description="Helical" evidence="1">
    <location>
        <begin position="252"/>
        <end position="270"/>
    </location>
</feature>
<accession>A0A369M3Z1</accession>
<evidence type="ECO:0000313" key="3">
    <source>
        <dbReference type="Proteomes" id="UP000254000"/>
    </source>
</evidence>
<proteinExistence type="predicted"/>
<dbReference type="PANTHER" id="PTHR33451:SF5">
    <property type="entry name" value="NA+_H+ ANTIPORTER"/>
    <property type="match status" value="1"/>
</dbReference>
<protein>
    <recommendedName>
        <fullName evidence="4">Sodium:proton antiporter</fullName>
    </recommendedName>
</protein>
<feature type="transmembrane region" description="Helical" evidence="1">
    <location>
        <begin position="450"/>
        <end position="472"/>
    </location>
</feature>
<gene>
    <name evidence="2" type="ORF">C1877_02765</name>
</gene>
<feature type="transmembrane region" description="Helical" evidence="1">
    <location>
        <begin position="407"/>
        <end position="438"/>
    </location>
</feature>
<evidence type="ECO:0000313" key="2">
    <source>
        <dbReference type="EMBL" id="RDB66142.1"/>
    </source>
</evidence>
<feature type="transmembrane region" description="Helical" evidence="1">
    <location>
        <begin position="216"/>
        <end position="240"/>
    </location>
</feature>
<keyword evidence="1" id="KW-0472">Membrane</keyword>